<dbReference type="InterPro" id="IPR009057">
    <property type="entry name" value="Homeodomain-like_sf"/>
</dbReference>
<dbReference type="Pfam" id="PF12833">
    <property type="entry name" value="HTH_18"/>
    <property type="match status" value="1"/>
</dbReference>
<evidence type="ECO:0000313" key="5">
    <source>
        <dbReference type="EMBL" id="NHE55518.1"/>
    </source>
</evidence>
<dbReference type="PROSITE" id="PS01124">
    <property type="entry name" value="HTH_ARAC_FAMILY_2"/>
    <property type="match status" value="1"/>
</dbReference>
<sequence>MHKVGIKNMVCPRCIMAVQEVLKSMMVDFERVELGQVLFEQRPDESFLRDFEEKLTALGFSLARSRETVWVEMTKLTLIQLLEGGDMKGEAPLSDLLSSKTGLPYSRLSHLFSSMEGMSIEQYFIGLKIEKAKEWLSYESMNISEIAWSLDYSSVQHFSAQFKKVTGLTPSQFKKLNQKPRIFLDQVGKSPH</sequence>
<dbReference type="PRINTS" id="PR00032">
    <property type="entry name" value="HTHARAC"/>
</dbReference>
<protein>
    <submittedName>
        <fullName evidence="5">Helix-turn-helix transcriptional regulator</fullName>
    </submittedName>
</protein>
<proteinExistence type="predicted"/>
<keyword evidence="6" id="KW-1185">Reference proteome</keyword>
<dbReference type="EMBL" id="JAANYN010000001">
    <property type="protein sequence ID" value="NHE55518.1"/>
    <property type="molecule type" value="Genomic_DNA"/>
</dbReference>
<dbReference type="Proteomes" id="UP000649799">
    <property type="component" value="Unassembled WGS sequence"/>
</dbReference>
<name>A0ABX0H568_9BACT</name>
<evidence type="ECO:0000313" key="6">
    <source>
        <dbReference type="Proteomes" id="UP000649799"/>
    </source>
</evidence>
<accession>A0ABX0H568</accession>
<keyword evidence="1" id="KW-0805">Transcription regulation</keyword>
<dbReference type="SMART" id="SM00342">
    <property type="entry name" value="HTH_ARAC"/>
    <property type="match status" value="1"/>
</dbReference>
<keyword evidence="3" id="KW-0804">Transcription</keyword>
<feature type="domain" description="HTH araC/xylS-type" evidence="4">
    <location>
        <begin position="97"/>
        <end position="176"/>
    </location>
</feature>
<evidence type="ECO:0000256" key="3">
    <source>
        <dbReference type="ARBA" id="ARBA00023163"/>
    </source>
</evidence>
<dbReference type="PANTHER" id="PTHR43280:SF2">
    <property type="entry name" value="HTH-TYPE TRANSCRIPTIONAL REGULATOR EXSA"/>
    <property type="match status" value="1"/>
</dbReference>
<dbReference type="Gene3D" id="1.10.10.60">
    <property type="entry name" value="Homeodomain-like"/>
    <property type="match status" value="1"/>
</dbReference>
<comment type="caution">
    <text evidence="5">The sequence shown here is derived from an EMBL/GenBank/DDBJ whole genome shotgun (WGS) entry which is preliminary data.</text>
</comment>
<dbReference type="InterPro" id="IPR018060">
    <property type="entry name" value="HTH_AraC"/>
</dbReference>
<gene>
    <name evidence="5" type="ORF">G9Q97_01680</name>
</gene>
<evidence type="ECO:0000256" key="2">
    <source>
        <dbReference type="ARBA" id="ARBA00023125"/>
    </source>
</evidence>
<dbReference type="SUPFAM" id="SSF46689">
    <property type="entry name" value="Homeodomain-like"/>
    <property type="match status" value="1"/>
</dbReference>
<organism evidence="5 6">
    <name type="scientific">Cyclobacterium plantarum</name>
    <dbReference type="NCBI Taxonomy" id="2716263"/>
    <lineage>
        <taxon>Bacteria</taxon>
        <taxon>Pseudomonadati</taxon>
        <taxon>Bacteroidota</taxon>
        <taxon>Cytophagia</taxon>
        <taxon>Cytophagales</taxon>
        <taxon>Cyclobacteriaceae</taxon>
        <taxon>Cyclobacterium</taxon>
    </lineage>
</organism>
<evidence type="ECO:0000256" key="1">
    <source>
        <dbReference type="ARBA" id="ARBA00023015"/>
    </source>
</evidence>
<reference evidence="5 6" key="1">
    <citation type="submission" date="2020-03" db="EMBL/GenBank/DDBJ databases">
        <title>Cyclobacterium plantarum sp. nov., a marine bacterium isolated from a coastal-marine wetland.</title>
        <authorList>
            <person name="Sanchez-Porro C."/>
            <person name="Ventosa A."/>
            <person name="Amoozegar M."/>
        </authorList>
    </citation>
    <scope>NUCLEOTIDE SEQUENCE [LARGE SCALE GENOMIC DNA]</scope>
    <source>
        <strain evidence="5 6">GBPx2</strain>
    </source>
</reference>
<dbReference type="PANTHER" id="PTHR43280">
    <property type="entry name" value="ARAC-FAMILY TRANSCRIPTIONAL REGULATOR"/>
    <property type="match status" value="1"/>
</dbReference>
<dbReference type="InterPro" id="IPR020449">
    <property type="entry name" value="Tscrpt_reg_AraC-type_HTH"/>
</dbReference>
<keyword evidence="2" id="KW-0238">DNA-binding</keyword>
<evidence type="ECO:0000259" key="4">
    <source>
        <dbReference type="PROSITE" id="PS01124"/>
    </source>
</evidence>